<accession>A0A382SGL4</accession>
<name>A0A382SGL4_9ZZZZ</name>
<dbReference type="AlphaFoldDB" id="A0A382SGL4"/>
<dbReference type="InterPro" id="IPR029063">
    <property type="entry name" value="SAM-dependent_MTases_sf"/>
</dbReference>
<gene>
    <name evidence="1" type="ORF">METZ01_LOCUS361850</name>
</gene>
<protein>
    <recommendedName>
        <fullName evidence="2">PABS domain-containing protein</fullName>
    </recommendedName>
</protein>
<proteinExistence type="predicted"/>
<evidence type="ECO:0008006" key="2">
    <source>
        <dbReference type="Google" id="ProtNLM"/>
    </source>
</evidence>
<sequence>QGEDQRFDVLAIDAFSSDAIPIHLLTLESIQTYLAHLNVDGILALHITNRFIDLLPIVQRLAEATNLNAIYIENSPSASRSVSLSAWVLLTRNQAFLDLEIVGKEEREMPGAGPLWTDDYSSLLGIIEINPARRPLG</sequence>
<dbReference type="Gene3D" id="3.40.50.150">
    <property type="entry name" value="Vaccinia Virus protein VP39"/>
    <property type="match status" value="1"/>
</dbReference>
<dbReference type="EMBL" id="UINC01128927">
    <property type="protein sequence ID" value="SVD08996.1"/>
    <property type="molecule type" value="Genomic_DNA"/>
</dbReference>
<reference evidence="1" key="1">
    <citation type="submission" date="2018-05" db="EMBL/GenBank/DDBJ databases">
        <authorList>
            <person name="Lanie J.A."/>
            <person name="Ng W.-L."/>
            <person name="Kazmierczak K.M."/>
            <person name="Andrzejewski T.M."/>
            <person name="Davidsen T.M."/>
            <person name="Wayne K.J."/>
            <person name="Tettelin H."/>
            <person name="Glass J.I."/>
            <person name="Rusch D."/>
            <person name="Podicherti R."/>
            <person name="Tsui H.-C.T."/>
            <person name="Winkler M.E."/>
        </authorList>
    </citation>
    <scope>NUCLEOTIDE SEQUENCE</scope>
</reference>
<organism evidence="1">
    <name type="scientific">marine metagenome</name>
    <dbReference type="NCBI Taxonomy" id="408172"/>
    <lineage>
        <taxon>unclassified sequences</taxon>
        <taxon>metagenomes</taxon>
        <taxon>ecological metagenomes</taxon>
    </lineage>
</organism>
<dbReference type="SUPFAM" id="SSF53335">
    <property type="entry name" value="S-adenosyl-L-methionine-dependent methyltransferases"/>
    <property type="match status" value="1"/>
</dbReference>
<evidence type="ECO:0000313" key="1">
    <source>
        <dbReference type="EMBL" id="SVD08996.1"/>
    </source>
</evidence>
<feature type="non-terminal residue" evidence="1">
    <location>
        <position position="1"/>
    </location>
</feature>